<name>A0A0H5DST5_9BACT</name>
<evidence type="ECO:0000256" key="4">
    <source>
        <dbReference type="ARBA" id="ARBA00022692"/>
    </source>
</evidence>
<feature type="transmembrane region" description="Helical" evidence="7">
    <location>
        <begin position="213"/>
        <end position="235"/>
    </location>
</feature>
<accession>A0A0H5DST5</accession>
<evidence type="ECO:0000256" key="1">
    <source>
        <dbReference type="ARBA" id="ARBA00004141"/>
    </source>
</evidence>
<dbReference type="SUPFAM" id="SSF118215">
    <property type="entry name" value="Proton glutamate symport protein"/>
    <property type="match status" value="1"/>
</dbReference>
<feature type="transmembrane region" description="Helical" evidence="7">
    <location>
        <begin position="12"/>
        <end position="35"/>
    </location>
</feature>
<evidence type="ECO:0000256" key="6">
    <source>
        <dbReference type="ARBA" id="ARBA00023136"/>
    </source>
</evidence>
<comment type="subcellular location">
    <subcellularLocation>
        <location evidence="1">Membrane</location>
        <topology evidence="1">Multi-pass membrane protein</topology>
    </subcellularLocation>
</comment>
<dbReference type="Proteomes" id="UP000220251">
    <property type="component" value="Unassembled WGS sequence"/>
</dbReference>
<feature type="transmembrane region" description="Helical" evidence="7">
    <location>
        <begin position="347"/>
        <end position="370"/>
    </location>
</feature>
<reference evidence="9" key="1">
    <citation type="submission" date="2015-06" db="EMBL/GenBank/DDBJ databases">
        <authorList>
            <person name="Bertelli C."/>
        </authorList>
    </citation>
    <scope>NUCLEOTIDE SEQUENCE [LARGE SCALE GENOMIC DNA]</scope>
    <source>
        <strain evidence="9">CRIB-30</strain>
    </source>
</reference>
<sequence>MCQERHQFNQNILLAIGLVAGLAVGFSGNAPLIAVADNVSYVFISLLKLISLPIIFLSIVSTATGMSNIRELKLMGRLVGQYTVTTTVIAALVALGAFLIVNPVHADAAAGEVVNLGNASYLTYLLNVIPSNAVQPFLENNVIGVLLLAILLSLATISLPEENRTVLHTFFKSLFMAVMKITSWIVKLMPLAIFAFIALFIRDMQQGLEVKSVAKYLLVVLAANFIQAGIVLPMLLKAKGLSPVKTFKAMAPALSLAFFSKSSSAALPLAISCAQNNLKLSPRVAGFSLPLCTTINMNACAAFILSTVLFVCMSSGMQFSWAELFGWVFVSTIAAIGNAGVPMGCFFLSSAILASMNVPLNLLGVILPFYSLIDMLESAINVWSDSCVTAVVDHDLQRREANEAVGALS</sequence>
<evidence type="ECO:0000256" key="5">
    <source>
        <dbReference type="ARBA" id="ARBA00022989"/>
    </source>
</evidence>
<dbReference type="InterPro" id="IPR036458">
    <property type="entry name" value="Na:dicarbo_symporter_sf"/>
</dbReference>
<dbReference type="PANTHER" id="PTHR42865:SF5">
    <property type="entry name" value="L-CYSTINE TRANSPORTER TCYP"/>
    <property type="match status" value="1"/>
</dbReference>
<feature type="transmembrane region" description="Helical" evidence="7">
    <location>
        <begin position="142"/>
        <end position="160"/>
    </location>
</feature>
<feature type="transmembrane region" description="Helical" evidence="7">
    <location>
        <begin position="181"/>
        <end position="201"/>
    </location>
</feature>
<evidence type="ECO:0000256" key="3">
    <source>
        <dbReference type="ARBA" id="ARBA00022448"/>
    </source>
</evidence>
<keyword evidence="6 7" id="KW-0472">Membrane</keyword>
<feature type="transmembrane region" description="Helical" evidence="7">
    <location>
        <begin position="41"/>
        <end position="66"/>
    </location>
</feature>
<protein>
    <submittedName>
        <fullName evidence="8">Uncharacterized protein</fullName>
    </submittedName>
</protein>
<dbReference type="Pfam" id="PF00375">
    <property type="entry name" value="SDF"/>
    <property type="match status" value="1"/>
</dbReference>
<keyword evidence="4 7" id="KW-0812">Transmembrane</keyword>
<dbReference type="EMBL" id="CWGJ01000028">
    <property type="protein sequence ID" value="CRX39388.1"/>
    <property type="molecule type" value="Genomic_DNA"/>
</dbReference>
<organism evidence="8 9">
    <name type="scientific">Estrella lausannensis</name>
    <dbReference type="NCBI Taxonomy" id="483423"/>
    <lineage>
        <taxon>Bacteria</taxon>
        <taxon>Pseudomonadati</taxon>
        <taxon>Chlamydiota</taxon>
        <taxon>Chlamydiia</taxon>
        <taxon>Parachlamydiales</taxon>
        <taxon>Candidatus Criblamydiaceae</taxon>
        <taxon>Estrella</taxon>
    </lineage>
</organism>
<dbReference type="OrthoDB" id="9768885at2"/>
<dbReference type="GO" id="GO:0005886">
    <property type="term" value="C:plasma membrane"/>
    <property type="evidence" value="ECO:0007669"/>
    <property type="project" value="TreeGrafter"/>
</dbReference>
<dbReference type="AlphaFoldDB" id="A0A0H5DST5"/>
<feature type="transmembrane region" description="Helical" evidence="7">
    <location>
        <begin position="78"/>
        <end position="101"/>
    </location>
</feature>
<dbReference type="Gene3D" id="1.10.3860.10">
    <property type="entry name" value="Sodium:dicarboxylate symporter"/>
    <property type="match status" value="1"/>
</dbReference>
<keyword evidence="5 7" id="KW-1133">Transmembrane helix</keyword>
<dbReference type="RefSeq" id="WP_098039256.1">
    <property type="nucleotide sequence ID" value="NZ_CWGJ01000028.1"/>
</dbReference>
<proteinExistence type="inferred from homology"/>
<evidence type="ECO:0000313" key="9">
    <source>
        <dbReference type="Proteomes" id="UP000220251"/>
    </source>
</evidence>
<keyword evidence="3" id="KW-0813">Transport</keyword>
<evidence type="ECO:0000313" key="8">
    <source>
        <dbReference type="EMBL" id="CRX39388.1"/>
    </source>
</evidence>
<dbReference type="PANTHER" id="PTHR42865">
    <property type="entry name" value="PROTON/GLUTAMATE-ASPARTATE SYMPORTER"/>
    <property type="match status" value="1"/>
</dbReference>
<evidence type="ECO:0000256" key="7">
    <source>
        <dbReference type="SAM" id="Phobius"/>
    </source>
</evidence>
<comment type="similarity">
    <text evidence="2">Belongs to the dicarboxylate/amino acid:cation symporter (DAACS) (TC 2.A.23) family.</text>
</comment>
<feature type="transmembrane region" description="Helical" evidence="7">
    <location>
        <begin position="324"/>
        <end position="341"/>
    </location>
</feature>
<dbReference type="GO" id="GO:0015184">
    <property type="term" value="F:L-cystine transmembrane transporter activity"/>
    <property type="evidence" value="ECO:0007669"/>
    <property type="project" value="TreeGrafter"/>
</dbReference>
<feature type="transmembrane region" description="Helical" evidence="7">
    <location>
        <begin position="287"/>
        <end position="312"/>
    </location>
</feature>
<dbReference type="InterPro" id="IPR001991">
    <property type="entry name" value="Na-dicarboxylate_symporter"/>
</dbReference>
<gene>
    <name evidence="8" type="ORF">ELAC_2067</name>
</gene>
<dbReference type="PRINTS" id="PR00173">
    <property type="entry name" value="EDTRNSPORT"/>
</dbReference>
<dbReference type="GO" id="GO:0015293">
    <property type="term" value="F:symporter activity"/>
    <property type="evidence" value="ECO:0007669"/>
    <property type="project" value="InterPro"/>
</dbReference>
<evidence type="ECO:0000256" key="2">
    <source>
        <dbReference type="ARBA" id="ARBA00006148"/>
    </source>
</evidence>
<keyword evidence="9" id="KW-1185">Reference proteome</keyword>